<accession>A0A6A6M7U4</accession>
<organism evidence="3 4">
    <name type="scientific">Hevea brasiliensis</name>
    <name type="common">Para rubber tree</name>
    <name type="synonym">Siphonia brasiliensis</name>
    <dbReference type="NCBI Taxonomy" id="3981"/>
    <lineage>
        <taxon>Eukaryota</taxon>
        <taxon>Viridiplantae</taxon>
        <taxon>Streptophyta</taxon>
        <taxon>Embryophyta</taxon>
        <taxon>Tracheophyta</taxon>
        <taxon>Spermatophyta</taxon>
        <taxon>Magnoliopsida</taxon>
        <taxon>eudicotyledons</taxon>
        <taxon>Gunneridae</taxon>
        <taxon>Pentapetalae</taxon>
        <taxon>rosids</taxon>
        <taxon>fabids</taxon>
        <taxon>Malpighiales</taxon>
        <taxon>Euphorbiaceae</taxon>
        <taxon>Crotonoideae</taxon>
        <taxon>Micrandreae</taxon>
        <taxon>Hevea</taxon>
    </lineage>
</organism>
<dbReference type="PANTHER" id="PTHR10972:SF102">
    <property type="entry name" value="OXYSTEROL-BINDING PROTEIN"/>
    <property type="match status" value="1"/>
</dbReference>
<dbReference type="Proteomes" id="UP000467840">
    <property type="component" value="Chromosome 14"/>
</dbReference>
<dbReference type="InterPro" id="IPR000648">
    <property type="entry name" value="Oxysterol-bd"/>
</dbReference>
<evidence type="ECO:0000256" key="2">
    <source>
        <dbReference type="RuleBase" id="RU003844"/>
    </source>
</evidence>
<dbReference type="Gene3D" id="2.40.160.120">
    <property type="match status" value="1"/>
</dbReference>
<gene>
    <name evidence="3" type="ORF">GH714_004750</name>
</gene>
<dbReference type="GO" id="GO:0005829">
    <property type="term" value="C:cytosol"/>
    <property type="evidence" value="ECO:0007669"/>
    <property type="project" value="TreeGrafter"/>
</dbReference>
<evidence type="ECO:0000256" key="1">
    <source>
        <dbReference type="ARBA" id="ARBA00008842"/>
    </source>
</evidence>
<proteinExistence type="inferred from homology"/>
<dbReference type="Pfam" id="PF01237">
    <property type="entry name" value="Oxysterol_BP"/>
    <property type="match status" value="1"/>
</dbReference>
<reference evidence="3 4" key="1">
    <citation type="journal article" date="2020" name="Mol. Plant">
        <title>The Chromosome-Based Rubber Tree Genome Provides New Insights into Spurge Genome Evolution and Rubber Biosynthesis.</title>
        <authorList>
            <person name="Liu J."/>
            <person name="Shi C."/>
            <person name="Shi C.C."/>
            <person name="Li W."/>
            <person name="Zhang Q.J."/>
            <person name="Zhang Y."/>
            <person name="Li K."/>
            <person name="Lu H.F."/>
            <person name="Shi C."/>
            <person name="Zhu S.T."/>
            <person name="Xiao Z.Y."/>
            <person name="Nan H."/>
            <person name="Yue Y."/>
            <person name="Zhu X.G."/>
            <person name="Wu Y."/>
            <person name="Hong X.N."/>
            <person name="Fan G.Y."/>
            <person name="Tong Y."/>
            <person name="Zhang D."/>
            <person name="Mao C.L."/>
            <person name="Liu Y.L."/>
            <person name="Hao S.J."/>
            <person name="Liu W.Q."/>
            <person name="Lv M.Q."/>
            <person name="Zhang H.B."/>
            <person name="Liu Y."/>
            <person name="Hu-Tang G.R."/>
            <person name="Wang J.P."/>
            <person name="Wang J.H."/>
            <person name="Sun Y.H."/>
            <person name="Ni S.B."/>
            <person name="Chen W.B."/>
            <person name="Zhang X.C."/>
            <person name="Jiao Y.N."/>
            <person name="Eichler E.E."/>
            <person name="Li G.H."/>
            <person name="Liu X."/>
            <person name="Gao L.Z."/>
        </authorList>
    </citation>
    <scope>NUCLEOTIDE SEQUENCE [LARGE SCALE GENOMIC DNA]</scope>
    <source>
        <strain evidence="4">cv. GT1</strain>
        <tissue evidence="3">Leaf</tissue>
    </source>
</reference>
<dbReference type="PROSITE" id="PS01013">
    <property type="entry name" value="OSBP"/>
    <property type="match status" value="1"/>
</dbReference>
<keyword evidence="4" id="KW-1185">Reference proteome</keyword>
<comment type="similarity">
    <text evidence="1 2">Belongs to the OSBP family.</text>
</comment>
<dbReference type="PANTHER" id="PTHR10972">
    <property type="entry name" value="OXYSTEROL-BINDING PROTEIN-RELATED"/>
    <property type="match status" value="1"/>
</dbReference>
<dbReference type="InterPro" id="IPR037239">
    <property type="entry name" value="OSBP_sf"/>
</dbReference>
<sequence length="133" mass="14951">MLIFALFQVQLPPLFNIPKSHLQCYGESVYAVGEDLLHKCNSAEKSQERFISVVAWSISLTRPTIFGCAPYNPILGETHHVSKGSLNVLLEQVSHHPPVSALHATDEKENIEMIWCHNPVPKFYGISASYYNN</sequence>
<name>A0A6A6M7U4_HEVBR</name>
<dbReference type="SUPFAM" id="SSF144000">
    <property type="entry name" value="Oxysterol-binding protein-like"/>
    <property type="match status" value="1"/>
</dbReference>
<evidence type="ECO:0000313" key="4">
    <source>
        <dbReference type="Proteomes" id="UP000467840"/>
    </source>
</evidence>
<dbReference type="GO" id="GO:0016020">
    <property type="term" value="C:membrane"/>
    <property type="evidence" value="ECO:0007669"/>
    <property type="project" value="TreeGrafter"/>
</dbReference>
<evidence type="ECO:0008006" key="5">
    <source>
        <dbReference type="Google" id="ProtNLM"/>
    </source>
</evidence>
<dbReference type="InterPro" id="IPR018494">
    <property type="entry name" value="Oxysterol-bd_CS"/>
</dbReference>
<dbReference type="GO" id="GO:0032934">
    <property type="term" value="F:sterol binding"/>
    <property type="evidence" value="ECO:0007669"/>
    <property type="project" value="TreeGrafter"/>
</dbReference>
<dbReference type="EMBL" id="JAAGAX010000006">
    <property type="protein sequence ID" value="KAF2309712.1"/>
    <property type="molecule type" value="Genomic_DNA"/>
</dbReference>
<evidence type="ECO:0000313" key="3">
    <source>
        <dbReference type="EMBL" id="KAF2309712.1"/>
    </source>
</evidence>
<comment type="caution">
    <text evidence="3">The sequence shown here is derived from an EMBL/GenBank/DDBJ whole genome shotgun (WGS) entry which is preliminary data.</text>
</comment>
<protein>
    <recommendedName>
        <fullName evidence="5">Oxysterol-binding protein</fullName>
    </recommendedName>
</protein>
<dbReference type="AlphaFoldDB" id="A0A6A6M7U4"/>